<dbReference type="InterPro" id="IPR049278">
    <property type="entry name" value="MS_channel_C"/>
</dbReference>
<dbReference type="PANTHER" id="PTHR30566">
    <property type="entry name" value="YNAI-RELATED MECHANOSENSITIVE ION CHANNEL"/>
    <property type="match status" value="1"/>
</dbReference>
<name>A0AAX4HTZ0_9BACT</name>
<evidence type="ECO:0000313" key="12">
    <source>
        <dbReference type="Proteomes" id="UP001324634"/>
    </source>
</evidence>
<sequence>MRNLLPNPYLLAVGISLLSFFLVLGLKVLFSTKIGRFIGRPENKWDDIVVFTVEKTTYTFMAGMAIYFGFLALPHSKKWSHYGDRAFFIILMWQVAIWSYHLLDKWLAYAIYRRTRTNPAAASSVSLIRLFSRLLLFTALFLFTLSNLGIRVTTIIAGLGVGGIAVALALQKILGDLFSSLSIVLDKPFVVGDFVVLDQYMGEVEKIGLKTTRIRSLSGEQIIISNSDLLATRIRNYKRMHERRVVFFLNLVHDLSVDRLKEAVGIITSIIHTKNRTRFERCHFMRICPTSFDIETVFWVLSEDHNLYMDIQQEIFLEILQAFSQAGIEFASPMQTIYVSENGRPFNQQEHKSVDSIIS</sequence>
<evidence type="ECO:0000256" key="3">
    <source>
        <dbReference type="ARBA" id="ARBA00022475"/>
    </source>
</evidence>
<keyword evidence="6 7" id="KW-0472">Membrane</keyword>
<evidence type="ECO:0000259" key="9">
    <source>
        <dbReference type="Pfam" id="PF21082"/>
    </source>
</evidence>
<dbReference type="InterPro" id="IPR049142">
    <property type="entry name" value="MS_channel_1st"/>
</dbReference>
<dbReference type="SUPFAM" id="SSF82861">
    <property type="entry name" value="Mechanosensitive channel protein MscS (YggB), transmembrane region"/>
    <property type="match status" value="1"/>
</dbReference>
<evidence type="ECO:0000256" key="4">
    <source>
        <dbReference type="ARBA" id="ARBA00022692"/>
    </source>
</evidence>
<feature type="transmembrane region" description="Helical" evidence="7">
    <location>
        <begin position="149"/>
        <end position="170"/>
    </location>
</feature>
<evidence type="ECO:0000259" key="10">
    <source>
        <dbReference type="Pfam" id="PF21088"/>
    </source>
</evidence>
<reference evidence="11 12" key="1">
    <citation type="submission" date="2023-11" db="EMBL/GenBank/DDBJ databases">
        <title>Peredibacter starrii A3.12.</title>
        <authorList>
            <person name="Mitchell R.J."/>
        </authorList>
    </citation>
    <scope>NUCLEOTIDE SEQUENCE [LARGE SCALE GENOMIC DNA]</scope>
    <source>
        <strain evidence="11 12">A3.12</strain>
    </source>
</reference>
<dbReference type="SUPFAM" id="SSF50182">
    <property type="entry name" value="Sm-like ribonucleoproteins"/>
    <property type="match status" value="1"/>
</dbReference>
<dbReference type="InterPro" id="IPR011066">
    <property type="entry name" value="MscS_channel_C_sf"/>
</dbReference>
<dbReference type="Pfam" id="PF21088">
    <property type="entry name" value="MS_channel_1st"/>
    <property type="match status" value="1"/>
</dbReference>
<dbReference type="EMBL" id="CP139487">
    <property type="protein sequence ID" value="WPU66451.1"/>
    <property type="molecule type" value="Genomic_DNA"/>
</dbReference>
<dbReference type="InterPro" id="IPR023408">
    <property type="entry name" value="MscS_beta-dom_sf"/>
</dbReference>
<comment type="similarity">
    <text evidence="2">Belongs to the MscS (TC 1.A.23) family.</text>
</comment>
<evidence type="ECO:0000256" key="5">
    <source>
        <dbReference type="ARBA" id="ARBA00022989"/>
    </source>
</evidence>
<feature type="domain" description="Mechanosensitive ion channel MscS C-terminal" evidence="9">
    <location>
        <begin position="283"/>
        <end position="330"/>
    </location>
</feature>
<dbReference type="Pfam" id="PF21082">
    <property type="entry name" value="MS_channel_3rd"/>
    <property type="match status" value="1"/>
</dbReference>
<dbReference type="Gene3D" id="2.30.30.60">
    <property type="match status" value="1"/>
</dbReference>
<feature type="transmembrane region" description="Helical" evidence="7">
    <location>
        <begin position="124"/>
        <end position="143"/>
    </location>
</feature>
<keyword evidence="3" id="KW-1003">Cell membrane</keyword>
<organism evidence="11 12">
    <name type="scientific">Peredibacter starrii</name>
    <dbReference type="NCBI Taxonomy" id="28202"/>
    <lineage>
        <taxon>Bacteria</taxon>
        <taxon>Pseudomonadati</taxon>
        <taxon>Bdellovibrionota</taxon>
        <taxon>Bacteriovoracia</taxon>
        <taxon>Bacteriovoracales</taxon>
        <taxon>Bacteriovoracaceae</taxon>
        <taxon>Peredibacter</taxon>
    </lineage>
</organism>
<evidence type="ECO:0000256" key="1">
    <source>
        <dbReference type="ARBA" id="ARBA00004651"/>
    </source>
</evidence>
<dbReference type="GO" id="GO:0008381">
    <property type="term" value="F:mechanosensitive monoatomic ion channel activity"/>
    <property type="evidence" value="ECO:0007669"/>
    <property type="project" value="UniProtKB-ARBA"/>
</dbReference>
<evidence type="ECO:0000256" key="2">
    <source>
        <dbReference type="ARBA" id="ARBA00008017"/>
    </source>
</evidence>
<proteinExistence type="inferred from homology"/>
<keyword evidence="5 7" id="KW-1133">Transmembrane helix</keyword>
<feature type="domain" description="Mechanosensitive ion channel transmembrane helices 2/3" evidence="10">
    <location>
        <begin position="133"/>
        <end position="171"/>
    </location>
</feature>
<dbReference type="SUPFAM" id="SSF82689">
    <property type="entry name" value="Mechanosensitive channel protein MscS (YggB), C-terminal domain"/>
    <property type="match status" value="1"/>
</dbReference>
<feature type="transmembrane region" description="Helical" evidence="7">
    <location>
        <begin position="6"/>
        <end position="30"/>
    </location>
</feature>
<evidence type="ECO:0000259" key="8">
    <source>
        <dbReference type="Pfam" id="PF00924"/>
    </source>
</evidence>
<feature type="transmembrane region" description="Helical" evidence="7">
    <location>
        <begin position="86"/>
        <end position="103"/>
    </location>
</feature>
<dbReference type="AlphaFoldDB" id="A0AAX4HTZ0"/>
<accession>A0AAX4HTZ0</accession>
<comment type="subcellular location">
    <subcellularLocation>
        <location evidence="1">Cell membrane</location>
        <topology evidence="1">Multi-pass membrane protein</topology>
    </subcellularLocation>
</comment>
<dbReference type="InterPro" id="IPR006685">
    <property type="entry name" value="MscS_channel_2nd"/>
</dbReference>
<dbReference type="Gene3D" id="1.10.287.1260">
    <property type="match status" value="1"/>
</dbReference>
<dbReference type="Pfam" id="PF00924">
    <property type="entry name" value="MS_channel_2nd"/>
    <property type="match status" value="1"/>
</dbReference>
<dbReference type="InterPro" id="IPR010920">
    <property type="entry name" value="LSM_dom_sf"/>
</dbReference>
<keyword evidence="12" id="KW-1185">Reference proteome</keyword>
<evidence type="ECO:0000256" key="7">
    <source>
        <dbReference type="SAM" id="Phobius"/>
    </source>
</evidence>
<gene>
    <name evidence="11" type="ORF">SOO65_06800</name>
</gene>
<evidence type="ECO:0000313" key="11">
    <source>
        <dbReference type="EMBL" id="WPU66451.1"/>
    </source>
</evidence>
<dbReference type="Proteomes" id="UP001324634">
    <property type="component" value="Chromosome"/>
</dbReference>
<feature type="domain" description="Mechanosensitive ion channel MscS" evidence="8">
    <location>
        <begin position="173"/>
        <end position="239"/>
    </location>
</feature>
<dbReference type="KEGG" id="psti:SOO65_06800"/>
<dbReference type="InterPro" id="IPR011014">
    <property type="entry name" value="MscS_channel_TM-2"/>
</dbReference>
<dbReference type="GO" id="GO:0005886">
    <property type="term" value="C:plasma membrane"/>
    <property type="evidence" value="ECO:0007669"/>
    <property type="project" value="UniProtKB-SubCell"/>
</dbReference>
<dbReference type="Gene3D" id="3.30.70.100">
    <property type="match status" value="1"/>
</dbReference>
<dbReference type="PANTHER" id="PTHR30566:SF25">
    <property type="entry name" value="INNER MEMBRANE PROTEIN"/>
    <property type="match status" value="1"/>
</dbReference>
<keyword evidence="4 7" id="KW-0812">Transmembrane</keyword>
<evidence type="ECO:0000256" key="6">
    <source>
        <dbReference type="ARBA" id="ARBA00023136"/>
    </source>
</evidence>
<feature type="transmembrane region" description="Helical" evidence="7">
    <location>
        <begin position="57"/>
        <end position="74"/>
    </location>
</feature>
<dbReference type="RefSeq" id="WP_321398672.1">
    <property type="nucleotide sequence ID" value="NZ_CP139487.1"/>
</dbReference>
<protein>
    <submittedName>
        <fullName evidence="11">Mechanosensitive ion channel family protein</fullName>
    </submittedName>
</protein>